<organism evidence="2 3">
    <name type="scientific">Maricaulis maris</name>
    <dbReference type="NCBI Taxonomy" id="74318"/>
    <lineage>
        <taxon>Bacteria</taxon>
        <taxon>Pseudomonadati</taxon>
        <taxon>Pseudomonadota</taxon>
        <taxon>Alphaproteobacteria</taxon>
        <taxon>Maricaulales</taxon>
        <taxon>Maricaulaceae</taxon>
        <taxon>Maricaulis</taxon>
    </lineage>
</organism>
<dbReference type="Pfam" id="PF03016">
    <property type="entry name" value="Exostosin_GT47"/>
    <property type="match status" value="1"/>
</dbReference>
<protein>
    <submittedName>
        <fullName evidence="2">Exostosin family protein</fullName>
    </submittedName>
</protein>
<gene>
    <name evidence="2" type="ORF">C7435_0177</name>
</gene>
<dbReference type="PANTHER" id="PTHR11062">
    <property type="entry name" value="EXOSTOSIN HEPARAN SULFATE GLYCOSYLTRANSFERASE -RELATED"/>
    <property type="match status" value="1"/>
</dbReference>
<evidence type="ECO:0000313" key="2">
    <source>
        <dbReference type="EMBL" id="RKR03739.1"/>
    </source>
</evidence>
<accession>A0A495DNY5</accession>
<dbReference type="AlphaFoldDB" id="A0A495DNY5"/>
<evidence type="ECO:0000313" key="3">
    <source>
        <dbReference type="Proteomes" id="UP000273675"/>
    </source>
</evidence>
<feature type="domain" description="Exostosin GT47" evidence="1">
    <location>
        <begin position="405"/>
        <end position="570"/>
    </location>
</feature>
<dbReference type="InterPro" id="IPR004263">
    <property type="entry name" value="Exostosin"/>
</dbReference>
<dbReference type="OrthoDB" id="5291101at2"/>
<comment type="caution">
    <text evidence="2">The sequence shown here is derived from an EMBL/GenBank/DDBJ whole genome shotgun (WGS) entry which is preliminary data.</text>
</comment>
<sequence length="619" mass="69578">MSISLFMPYFRPAEAARQEELALCLQKNRENELISHIYLMVDDDAEVSQQDGRVTVIRMDRRPTYQDWTRLTEAYCPQDISILANADICFDETVSRLEDLFAVDPTGFVALSRYELIGEETSLHPNPHWSQDSWAYCAAHASNPDRDRCLNFPLGVPRCDNKVAYIFAVYGHTIYNPCYDIRSIHVHETGLRTYDKKGDMRIVGGMAMVHASDGLADPAKLDIEFWPIRSAQFGSAKINASLERWAKERGTKLPPAQPVQPIGKDNPLAALTRPAIVAVDAPLVAPTRGGDVYVDRNVAAYDAHWQHPAITEQHAFNQVRLLAQRNSDAAYLGFPWATLIDVSKHNQTDTERLSILRDGLERAVDALAGRERIFTVCQHIHMLKFPELFEMAGVTDVFWSHATHGETGFGDDRNIAIHPFPLYPVQIPEGPQIPLEDRRYLFSFVGAKATPIYLTESRTFLIEELAEHPRGLVRDRETWHYNKVVYDHQVLARAHSSVGLVDNNASEEFKQVMAQTQFALCPSGTGPNSIRLWETIASGAIPVVLADTYKSPGSPAIWEQAVIRCAEDRASIRELPERLEAAVADKEALRRRKAALRLLAVRYGRSNFVPDVLGALRTS</sequence>
<dbReference type="EMBL" id="RBIM01000001">
    <property type="protein sequence ID" value="RKR03739.1"/>
    <property type="molecule type" value="Genomic_DNA"/>
</dbReference>
<name>A0A495DNY5_9PROT</name>
<dbReference type="InterPro" id="IPR040911">
    <property type="entry name" value="Exostosin_GT47"/>
</dbReference>
<dbReference type="RefSeq" id="WP_147422591.1">
    <property type="nucleotide sequence ID" value="NZ_RBIM01000001.1"/>
</dbReference>
<dbReference type="GO" id="GO:0016757">
    <property type="term" value="F:glycosyltransferase activity"/>
    <property type="evidence" value="ECO:0007669"/>
    <property type="project" value="InterPro"/>
</dbReference>
<dbReference type="Proteomes" id="UP000273675">
    <property type="component" value="Unassembled WGS sequence"/>
</dbReference>
<reference evidence="2 3" key="1">
    <citation type="submission" date="2018-10" db="EMBL/GenBank/DDBJ databases">
        <title>Genomic Encyclopedia of Type Strains, Phase IV (KMG-IV): sequencing the most valuable type-strain genomes for metagenomic binning, comparative biology and taxonomic classification.</title>
        <authorList>
            <person name="Goeker M."/>
        </authorList>
    </citation>
    <scope>NUCLEOTIDE SEQUENCE [LARGE SCALE GENOMIC DNA]</scope>
    <source>
        <strain evidence="2 3">DSM 4734</strain>
    </source>
</reference>
<evidence type="ECO:0000259" key="1">
    <source>
        <dbReference type="Pfam" id="PF03016"/>
    </source>
</evidence>
<proteinExistence type="predicted"/>